<feature type="domain" description="SWIM-type" evidence="2">
    <location>
        <begin position="72"/>
        <end position="118"/>
    </location>
</feature>
<sequence length="152" mass="16495">MMASQQAISSAAPALQALQAVVSAIKNEGAVSDRNCRLLYFLAQEALIGASEILDNKQVKRIEATSSGRSFFLVASSSRKPHLSIPGFCSCAAFRHKVASRAELLVCKHELAVMLAEALGMSVKEQIDDEQWAQRFSLAWALQTCDYGETTS</sequence>
<evidence type="ECO:0000313" key="3">
    <source>
        <dbReference type="EMBL" id="CAE0785391.1"/>
    </source>
</evidence>
<protein>
    <recommendedName>
        <fullName evidence="2">SWIM-type domain-containing protein</fullName>
    </recommendedName>
</protein>
<dbReference type="GO" id="GO:0008270">
    <property type="term" value="F:zinc ion binding"/>
    <property type="evidence" value="ECO:0007669"/>
    <property type="project" value="UniProtKB-KW"/>
</dbReference>
<dbReference type="PANTHER" id="PTHR28498">
    <property type="entry name" value="ZINC FINGER SWIM DOMAIN-CONTAINING PROTEIN 7"/>
    <property type="match status" value="1"/>
</dbReference>
<dbReference type="PANTHER" id="PTHR28498:SF1">
    <property type="entry name" value="ZINC FINGER SWIM DOMAIN-CONTAINING PROTEIN 7"/>
    <property type="match status" value="1"/>
</dbReference>
<dbReference type="EMBL" id="HBIZ01061347">
    <property type="protein sequence ID" value="CAE0785391.1"/>
    <property type="molecule type" value="Transcribed_RNA"/>
</dbReference>
<keyword evidence="1" id="KW-0479">Metal-binding</keyword>
<dbReference type="GO" id="GO:0097196">
    <property type="term" value="C:Shu complex"/>
    <property type="evidence" value="ECO:0007669"/>
    <property type="project" value="TreeGrafter"/>
</dbReference>
<dbReference type="PROSITE" id="PS50966">
    <property type="entry name" value="ZF_SWIM"/>
    <property type="match status" value="1"/>
</dbReference>
<name>A0A7S4FBB0_CHRCT</name>
<organism evidence="3">
    <name type="scientific">Chrysotila carterae</name>
    <name type="common">Marine alga</name>
    <name type="synonym">Syracosphaera carterae</name>
    <dbReference type="NCBI Taxonomy" id="13221"/>
    <lineage>
        <taxon>Eukaryota</taxon>
        <taxon>Haptista</taxon>
        <taxon>Haptophyta</taxon>
        <taxon>Prymnesiophyceae</taxon>
        <taxon>Isochrysidales</taxon>
        <taxon>Isochrysidaceae</taxon>
        <taxon>Chrysotila</taxon>
    </lineage>
</organism>
<dbReference type="GO" id="GO:0000724">
    <property type="term" value="P:double-strand break repair via homologous recombination"/>
    <property type="evidence" value="ECO:0007669"/>
    <property type="project" value="TreeGrafter"/>
</dbReference>
<evidence type="ECO:0000256" key="1">
    <source>
        <dbReference type="PROSITE-ProRule" id="PRU00325"/>
    </source>
</evidence>
<keyword evidence="1" id="KW-0862">Zinc</keyword>
<reference evidence="3" key="1">
    <citation type="submission" date="2021-01" db="EMBL/GenBank/DDBJ databases">
        <authorList>
            <person name="Corre E."/>
            <person name="Pelletier E."/>
            <person name="Niang G."/>
            <person name="Scheremetjew M."/>
            <person name="Finn R."/>
            <person name="Kale V."/>
            <person name="Holt S."/>
            <person name="Cochrane G."/>
            <person name="Meng A."/>
            <person name="Brown T."/>
            <person name="Cohen L."/>
        </authorList>
    </citation>
    <scope>NUCLEOTIDE SEQUENCE</scope>
    <source>
        <strain evidence="3">CCMP645</strain>
    </source>
</reference>
<proteinExistence type="predicted"/>
<gene>
    <name evidence="3" type="ORF">PCAR00345_LOCUS38099</name>
</gene>
<evidence type="ECO:0000259" key="2">
    <source>
        <dbReference type="PROSITE" id="PS50966"/>
    </source>
</evidence>
<accession>A0A7S4FBB0</accession>
<dbReference type="AlphaFoldDB" id="A0A7S4FBB0"/>
<keyword evidence="1" id="KW-0863">Zinc-finger</keyword>
<dbReference type="InterPro" id="IPR007527">
    <property type="entry name" value="Znf_SWIM"/>
</dbReference>